<name>A0ABR8JY02_9BACT</name>
<evidence type="ECO:0000313" key="1">
    <source>
        <dbReference type="EMBL" id="MBD2723452.1"/>
    </source>
</evidence>
<reference evidence="1 2" key="1">
    <citation type="submission" date="2020-09" db="EMBL/GenBank/DDBJ databases">
        <authorList>
            <person name="Kim M.K."/>
        </authorList>
    </citation>
    <scope>NUCLEOTIDE SEQUENCE [LARGE SCALE GENOMIC DNA]</scope>
    <source>
        <strain evidence="1 2">BT189</strain>
    </source>
</reference>
<protein>
    <recommendedName>
        <fullName evidence="3">DUF4476 domain-containing protein</fullName>
    </recommendedName>
</protein>
<organism evidence="1 2">
    <name type="scientific">Hymenobacter armeniacus</name>
    <dbReference type="NCBI Taxonomy" id="2771358"/>
    <lineage>
        <taxon>Bacteria</taxon>
        <taxon>Pseudomonadati</taxon>
        <taxon>Bacteroidota</taxon>
        <taxon>Cytophagia</taxon>
        <taxon>Cytophagales</taxon>
        <taxon>Hymenobacteraceae</taxon>
        <taxon>Hymenobacter</taxon>
    </lineage>
</organism>
<comment type="caution">
    <text evidence="1">The sequence shown here is derived from an EMBL/GenBank/DDBJ whole genome shotgun (WGS) entry which is preliminary data.</text>
</comment>
<evidence type="ECO:0000313" key="2">
    <source>
        <dbReference type="Proteomes" id="UP000606003"/>
    </source>
</evidence>
<sequence length="108" mass="11786">MAQCEARNETAAPGLAPQARETSRITAFLADTLALSPTQRHALALCTQTQREALLLALTCDDVARTRQEYHQALRLLLDAQQLQAYVALCQQLAGTPLALDGTELARR</sequence>
<keyword evidence="2" id="KW-1185">Reference proteome</keyword>
<gene>
    <name evidence="1" type="ORF">IC234_15080</name>
</gene>
<dbReference type="Proteomes" id="UP000606003">
    <property type="component" value="Unassembled WGS sequence"/>
</dbReference>
<accession>A0ABR8JY02</accession>
<dbReference type="RefSeq" id="WP_190926171.1">
    <property type="nucleotide sequence ID" value="NZ_JACXAC010000005.1"/>
</dbReference>
<proteinExistence type="predicted"/>
<evidence type="ECO:0008006" key="3">
    <source>
        <dbReference type="Google" id="ProtNLM"/>
    </source>
</evidence>
<dbReference type="EMBL" id="JACXAC010000005">
    <property type="protein sequence ID" value="MBD2723452.1"/>
    <property type="molecule type" value="Genomic_DNA"/>
</dbReference>